<evidence type="ECO:0000313" key="10">
    <source>
        <dbReference type="EMBL" id="KAF2002507.1"/>
    </source>
</evidence>
<evidence type="ECO:0000313" key="11">
    <source>
        <dbReference type="Proteomes" id="UP000799779"/>
    </source>
</evidence>
<feature type="region of interest" description="Disordered" evidence="7">
    <location>
        <begin position="376"/>
        <end position="403"/>
    </location>
</feature>
<feature type="region of interest" description="Disordered" evidence="7">
    <location>
        <begin position="463"/>
        <end position="491"/>
    </location>
</feature>
<feature type="region of interest" description="Disordered" evidence="7">
    <location>
        <begin position="220"/>
        <end position="361"/>
    </location>
</feature>
<organism evidence="10 11">
    <name type="scientific">Amniculicola lignicola CBS 123094</name>
    <dbReference type="NCBI Taxonomy" id="1392246"/>
    <lineage>
        <taxon>Eukaryota</taxon>
        <taxon>Fungi</taxon>
        <taxon>Dikarya</taxon>
        <taxon>Ascomycota</taxon>
        <taxon>Pezizomycotina</taxon>
        <taxon>Dothideomycetes</taxon>
        <taxon>Pleosporomycetidae</taxon>
        <taxon>Pleosporales</taxon>
        <taxon>Amniculicolaceae</taxon>
        <taxon>Amniculicola</taxon>
    </lineage>
</organism>
<dbReference type="SUPFAM" id="SSF51182">
    <property type="entry name" value="RmlC-like cupins"/>
    <property type="match status" value="1"/>
</dbReference>
<dbReference type="InterPro" id="IPR028386">
    <property type="entry name" value="CENP-C/Mif2/cnp3"/>
</dbReference>
<dbReference type="PANTHER" id="PTHR16684:SF11">
    <property type="entry name" value="CENTROMERE PROTEIN C"/>
    <property type="match status" value="1"/>
</dbReference>
<keyword evidence="11" id="KW-1185">Reference proteome</keyword>
<evidence type="ECO:0000256" key="7">
    <source>
        <dbReference type="SAM" id="MobiDB-lite"/>
    </source>
</evidence>
<comment type="similarity">
    <text evidence="2">Belongs to the CENP-C/MIF2 family.</text>
</comment>
<feature type="compositionally biased region" description="Basic and acidic residues" evidence="7">
    <location>
        <begin position="341"/>
        <end position="350"/>
    </location>
</feature>
<dbReference type="Pfam" id="PF11699">
    <property type="entry name" value="CENP-C_C"/>
    <property type="match status" value="1"/>
</dbReference>
<dbReference type="Gene3D" id="2.60.120.10">
    <property type="entry name" value="Jelly Rolls"/>
    <property type="match status" value="1"/>
</dbReference>
<dbReference type="GO" id="GO:0051382">
    <property type="term" value="P:kinetochore assembly"/>
    <property type="evidence" value="ECO:0007669"/>
    <property type="project" value="InterPro"/>
</dbReference>
<proteinExistence type="inferred from homology"/>
<accession>A0A6A5WLV3</accession>
<name>A0A6A5WLV3_9PLEO</name>
<evidence type="ECO:0000259" key="8">
    <source>
        <dbReference type="Pfam" id="PF11699"/>
    </source>
</evidence>
<keyword evidence="4" id="KW-0539">Nucleus</keyword>
<feature type="region of interest" description="Disordered" evidence="7">
    <location>
        <begin position="1"/>
        <end position="187"/>
    </location>
</feature>
<sequence>MAPSKKRDNHQFFEPGVRGRRTGQTLPDKGIRDEHGMEPLSGLFDDSPDKSPPKRTTRRSTGATITTSESMDIQESSVPDAANNIRTSHLLKANRPHLLPPKARSPFKKTALGSSPRRQTSVGPRAQLENTVTSPYRASSHPAVSRRLDFEQDSSLQETPALSGSGQRRERPPRPNVYSLEPSPTRAHSALLDESMMQEEIALEDSTALDLVQEESFAGGVGEDSVAGADGADVTVDMEESEVVVELSRPGKSRKRKSDVIAEEVPASATRSRRKVAVAAHAPIIKKANKTEPPVAKQNGKRGRPKAQPNIVEEETTAMDESEQIDEPVVPKAKGRPKSKALPEKTKEPTSQKMKPFAKPKAISGIGAKERTIEPETEPAGRLVDGLGKPLSKDQISMTSTASRYGRGRQLLSVYREMAPESVARVGKTGRHRLPPINFWMGEQAHYAPDGSLSSIVKNETVVPERTTKKSTGGRPKKRPLAAIDEDEEDDVDMEEWETTDGRFTGTFRDFDGSAETALNTISQDVIGWSTKGIKPSEVPEANFKFEKLGSAVGDWFSWGVMDIDVDKMKRSKNARRMHLVFNVMYGAVEVRVHEEEFTIRKGGIWQVPRGNAYSIRNISGKTTRLFFAQAFEKAAEELD</sequence>
<feature type="domain" description="Mif2 N-terminal" evidence="9">
    <location>
        <begin position="12"/>
        <end position="150"/>
    </location>
</feature>
<comment type="function">
    <text evidence="5">Component of the kinetochore, a multiprotein complex that assembles on centromeric DNA and attaches chromosomes to spindle microtubules, mediating chromosome segregation and sister chromatid segregation during meiosis and mitosis. Component of the inner kinetochore constitutive centromere-associated network (CCAN), which serves as a structural platform for outer kinetochore assembly.</text>
</comment>
<dbReference type="InterPro" id="IPR028929">
    <property type="entry name" value="Mif2_N"/>
</dbReference>
<dbReference type="GO" id="GO:0005634">
    <property type="term" value="C:nucleus"/>
    <property type="evidence" value="ECO:0007669"/>
    <property type="project" value="UniProtKB-SubCell"/>
</dbReference>
<dbReference type="CDD" id="cd06993">
    <property type="entry name" value="cupin_CENP-C_C"/>
    <property type="match status" value="1"/>
</dbReference>
<keyword evidence="3" id="KW-0238">DNA-binding</keyword>
<dbReference type="InterPro" id="IPR011051">
    <property type="entry name" value="RmlC_Cupin_sf"/>
</dbReference>
<dbReference type="GO" id="GO:0019237">
    <property type="term" value="F:centromeric DNA binding"/>
    <property type="evidence" value="ECO:0007669"/>
    <property type="project" value="InterPro"/>
</dbReference>
<evidence type="ECO:0000256" key="4">
    <source>
        <dbReference type="ARBA" id="ARBA00023242"/>
    </source>
</evidence>
<dbReference type="Pfam" id="PF15624">
    <property type="entry name" value="Mif2_N"/>
    <property type="match status" value="1"/>
</dbReference>
<feature type="compositionally biased region" description="Basic and acidic residues" evidence="7">
    <location>
        <begin position="1"/>
        <end position="11"/>
    </location>
</feature>
<dbReference type="GO" id="GO:0051455">
    <property type="term" value="P:spindle attachment to meiosis I kinetochore"/>
    <property type="evidence" value="ECO:0007669"/>
    <property type="project" value="TreeGrafter"/>
</dbReference>
<feature type="domain" description="Mif2/CENP-C cupin" evidence="8">
    <location>
        <begin position="544"/>
        <end position="630"/>
    </location>
</feature>
<dbReference type="AlphaFoldDB" id="A0A6A5WLV3"/>
<dbReference type="Proteomes" id="UP000799779">
    <property type="component" value="Unassembled WGS sequence"/>
</dbReference>
<evidence type="ECO:0000256" key="3">
    <source>
        <dbReference type="ARBA" id="ARBA00023125"/>
    </source>
</evidence>
<feature type="compositionally biased region" description="Polar residues" evidence="7">
    <location>
        <begin position="112"/>
        <end position="137"/>
    </location>
</feature>
<protein>
    <recommendedName>
        <fullName evidence="6">CENP-C homolog</fullName>
    </recommendedName>
</protein>
<gene>
    <name evidence="10" type="ORF">P154DRAFT_139800</name>
</gene>
<dbReference type="EMBL" id="ML977577">
    <property type="protein sequence ID" value="KAF2002507.1"/>
    <property type="molecule type" value="Genomic_DNA"/>
</dbReference>
<reference evidence="10" key="1">
    <citation type="journal article" date="2020" name="Stud. Mycol.">
        <title>101 Dothideomycetes genomes: a test case for predicting lifestyles and emergence of pathogens.</title>
        <authorList>
            <person name="Haridas S."/>
            <person name="Albert R."/>
            <person name="Binder M."/>
            <person name="Bloem J."/>
            <person name="Labutti K."/>
            <person name="Salamov A."/>
            <person name="Andreopoulos B."/>
            <person name="Baker S."/>
            <person name="Barry K."/>
            <person name="Bills G."/>
            <person name="Bluhm B."/>
            <person name="Cannon C."/>
            <person name="Castanera R."/>
            <person name="Culley D."/>
            <person name="Daum C."/>
            <person name="Ezra D."/>
            <person name="Gonzalez J."/>
            <person name="Henrissat B."/>
            <person name="Kuo A."/>
            <person name="Liang C."/>
            <person name="Lipzen A."/>
            <person name="Lutzoni F."/>
            <person name="Magnuson J."/>
            <person name="Mondo S."/>
            <person name="Nolan M."/>
            <person name="Ohm R."/>
            <person name="Pangilinan J."/>
            <person name="Park H.-J."/>
            <person name="Ramirez L."/>
            <person name="Alfaro M."/>
            <person name="Sun H."/>
            <person name="Tritt A."/>
            <person name="Yoshinaga Y."/>
            <person name="Zwiers L.-H."/>
            <person name="Turgeon B."/>
            <person name="Goodwin S."/>
            <person name="Spatafora J."/>
            <person name="Crous P."/>
            <person name="Grigoriev I."/>
        </authorList>
    </citation>
    <scope>NUCLEOTIDE SEQUENCE</scope>
    <source>
        <strain evidence="10">CBS 123094</strain>
    </source>
</reference>
<dbReference type="GO" id="GO:0051315">
    <property type="term" value="P:attachment of mitotic spindle microtubules to kinetochore"/>
    <property type="evidence" value="ECO:0007669"/>
    <property type="project" value="TreeGrafter"/>
</dbReference>
<evidence type="ECO:0000256" key="6">
    <source>
        <dbReference type="ARBA" id="ARBA00075033"/>
    </source>
</evidence>
<dbReference type="FunFam" id="2.60.120.10:FF:000033">
    <property type="entry name" value="Centromere protein C 1"/>
    <property type="match status" value="1"/>
</dbReference>
<dbReference type="OrthoDB" id="1939643at2759"/>
<comment type="subcellular location">
    <subcellularLocation>
        <location evidence="1">Nucleus</location>
    </subcellularLocation>
</comment>
<dbReference type="PANTHER" id="PTHR16684">
    <property type="entry name" value="CENTROMERE PROTEIN C"/>
    <property type="match status" value="1"/>
</dbReference>
<feature type="compositionally biased region" description="Acidic residues" evidence="7">
    <location>
        <begin position="312"/>
        <end position="326"/>
    </location>
</feature>
<evidence type="ECO:0000256" key="5">
    <source>
        <dbReference type="ARBA" id="ARBA00057947"/>
    </source>
</evidence>
<dbReference type="InterPro" id="IPR025974">
    <property type="entry name" value="Mif2/CENP-C_cupin"/>
</dbReference>
<feature type="compositionally biased region" description="Polar residues" evidence="7">
    <location>
        <begin position="153"/>
        <end position="166"/>
    </location>
</feature>
<feature type="compositionally biased region" description="Polar residues" evidence="7">
    <location>
        <begin position="68"/>
        <end position="77"/>
    </location>
</feature>
<evidence type="ECO:0000259" key="9">
    <source>
        <dbReference type="Pfam" id="PF15624"/>
    </source>
</evidence>
<evidence type="ECO:0000256" key="2">
    <source>
        <dbReference type="ARBA" id="ARBA00010291"/>
    </source>
</evidence>
<feature type="compositionally biased region" description="Polar residues" evidence="7">
    <location>
        <begin position="394"/>
        <end position="403"/>
    </location>
</feature>
<dbReference type="GO" id="GO:0000776">
    <property type="term" value="C:kinetochore"/>
    <property type="evidence" value="ECO:0007669"/>
    <property type="project" value="InterPro"/>
</dbReference>
<evidence type="ECO:0000256" key="1">
    <source>
        <dbReference type="ARBA" id="ARBA00004123"/>
    </source>
</evidence>
<dbReference type="InterPro" id="IPR014710">
    <property type="entry name" value="RmlC-like_jellyroll"/>
</dbReference>